<organism evidence="1 2">
    <name type="scientific">Pholiota conissans</name>
    <dbReference type="NCBI Taxonomy" id="109636"/>
    <lineage>
        <taxon>Eukaryota</taxon>
        <taxon>Fungi</taxon>
        <taxon>Dikarya</taxon>
        <taxon>Basidiomycota</taxon>
        <taxon>Agaricomycotina</taxon>
        <taxon>Agaricomycetes</taxon>
        <taxon>Agaricomycetidae</taxon>
        <taxon>Agaricales</taxon>
        <taxon>Agaricineae</taxon>
        <taxon>Strophariaceae</taxon>
        <taxon>Pholiota</taxon>
    </lineage>
</organism>
<name>A0A9P5YUZ1_9AGAR</name>
<proteinExistence type="predicted"/>
<dbReference type="EMBL" id="MU155343">
    <property type="protein sequence ID" value="KAF9475200.1"/>
    <property type="molecule type" value="Genomic_DNA"/>
</dbReference>
<dbReference type="Proteomes" id="UP000807469">
    <property type="component" value="Unassembled WGS sequence"/>
</dbReference>
<dbReference type="OrthoDB" id="3109256at2759"/>
<reference evidence="1" key="1">
    <citation type="submission" date="2020-11" db="EMBL/GenBank/DDBJ databases">
        <authorList>
            <consortium name="DOE Joint Genome Institute"/>
            <person name="Ahrendt S."/>
            <person name="Riley R."/>
            <person name="Andreopoulos W."/>
            <person name="Labutti K."/>
            <person name="Pangilinan J."/>
            <person name="Ruiz-Duenas F.J."/>
            <person name="Barrasa J.M."/>
            <person name="Sanchez-Garcia M."/>
            <person name="Camarero S."/>
            <person name="Miyauchi S."/>
            <person name="Serrano A."/>
            <person name="Linde D."/>
            <person name="Babiker R."/>
            <person name="Drula E."/>
            <person name="Ayuso-Fernandez I."/>
            <person name="Pacheco R."/>
            <person name="Padilla G."/>
            <person name="Ferreira P."/>
            <person name="Barriuso J."/>
            <person name="Kellner H."/>
            <person name="Castanera R."/>
            <person name="Alfaro M."/>
            <person name="Ramirez L."/>
            <person name="Pisabarro A.G."/>
            <person name="Kuo A."/>
            <person name="Tritt A."/>
            <person name="Lipzen A."/>
            <person name="He G."/>
            <person name="Yan M."/>
            <person name="Ng V."/>
            <person name="Cullen D."/>
            <person name="Martin F."/>
            <person name="Rosso M.-N."/>
            <person name="Henrissat B."/>
            <person name="Hibbett D."/>
            <person name="Martinez A.T."/>
            <person name="Grigoriev I.V."/>
        </authorList>
    </citation>
    <scope>NUCLEOTIDE SEQUENCE</scope>
    <source>
        <strain evidence="1">CIRM-BRFM 674</strain>
    </source>
</reference>
<keyword evidence="2" id="KW-1185">Reference proteome</keyword>
<evidence type="ECO:0000313" key="2">
    <source>
        <dbReference type="Proteomes" id="UP000807469"/>
    </source>
</evidence>
<protein>
    <submittedName>
        <fullName evidence="1">Uncharacterized protein</fullName>
    </submittedName>
</protein>
<sequence length="284" mass="32001">MASAAADVGDSPKPRMTMFSNMTNLTISDGKFTQVMGDYHFHANSAEATPNSTMKVFGDTTNTQTANNTAAKPSATPSVQAGGDYHHHIHHHYPDTKCHTSYLSKKDFTIEVSSVLPDAPHYHVFRGGDIMFCTMFSPIYRELGLPEFPSMGNMERYARIVLEQIDAGIYCDISRKRPEYFRRYMPKRKGNWDERDAYDWTPLKFPFSSPPLFGYYQPALPPEHARYNITNYVPPLLDDSSDKENIYEYPCMHAHAAVAHKSATSTTASPRAALFSHLDRSGVK</sequence>
<accession>A0A9P5YUZ1</accession>
<gene>
    <name evidence="1" type="ORF">BDN70DRAFT_924153</name>
</gene>
<comment type="caution">
    <text evidence="1">The sequence shown here is derived from an EMBL/GenBank/DDBJ whole genome shotgun (WGS) entry which is preliminary data.</text>
</comment>
<dbReference type="AlphaFoldDB" id="A0A9P5YUZ1"/>
<evidence type="ECO:0000313" key="1">
    <source>
        <dbReference type="EMBL" id="KAF9475200.1"/>
    </source>
</evidence>